<feature type="domain" description="Retrotransposon gag" evidence="1">
    <location>
        <begin position="119"/>
        <end position="196"/>
    </location>
</feature>
<name>A0AA35PVA9_9SAUR</name>
<sequence>MLEDNKNVMDGQVLDMGNAAGGAEGGAGESSDPILELRSYTRQLKSQVDVLAGALNEQKLSSENERSLRASKGLGVHPAKYNGDTKHYAAFKTEARYILDIRSAEFSSGKHHIVVLISWLEGLAKDWVIMLMEGQHSALGNLREFWELMDSMFKSPLEHVATEQRLLNLRKGSGSVASYWTAFNLLVQRVGWGQNTGPLAAMYHTGLNSSVLDEMAKMQPMQLLDEIA</sequence>
<evidence type="ECO:0000259" key="1">
    <source>
        <dbReference type="Pfam" id="PF03732"/>
    </source>
</evidence>
<dbReference type="InterPro" id="IPR005162">
    <property type="entry name" value="Retrotrans_gag_dom"/>
</dbReference>
<dbReference type="EMBL" id="OX395145">
    <property type="protein sequence ID" value="CAI5799298.1"/>
    <property type="molecule type" value="Genomic_DNA"/>
</dbReference>
<protein>
    <recommendedName>
        <fullName evidence="1">Retrotransposon gag domain-containing protein</fullName>
    </recommendedName>
</protein>
<gene>
    <name evidence="2" type="ORF">PODLI_1B009773</name>
</gene>
<evidence type="ECO:0000313" key="3">
    <source>
        <dbReference type="Proteomes" id="UP001178461"/>
    </source>
</evidence>
<dbReference type="AlphaFoldDB" id="A0AA35PVA9"/>
<evidence type="ECO:0000313" key="2">
    <source>
        <dbReference type="EMBL" id="CAI5799298.1"/>
    </source>
</evidence>
<keyword evidence="3" id="KW-1185">Reference proteome</keyword>
<dbReference type="Pfam" id="PF03732">
    <property type="entry name" value="Retrotrans_gag"/>
    <property type="match status" value="1"/>
</dbReference>
<reference evidence="2" key="1">
    <citation type="submission" date="2022-12" db="EMBL/GenBank/DDBJ databases">
        <authorList>
            <person name="Alioto T."/>
            <person name="Alioto T."/>
            <person name="Gomez Garrido J."/>
        </authorList>
    </citation>
    <scope>NUCLEOTIDE SEQUENCE</scope>
</reference>
<dbReference type="Proteomes" id="UP001178461">
    <property type="component" value="Chromosome W"/>
</dbReference>
<organism evidence="2 3">
    <name type="scientific">Podarcis lilfordi</name>
    <name type="common">Lilford's wall lizard</name>
    <dbReference type="NCBI Taxonomy" id="74358"/>
    <lineage>
        <taxon>Eukaryota</taxon>
        <taxon>Metazoa</taxon>
        <taxon>Chordata</taxon>
        <taxon>Craniata</taxon>
        <taxon>Vertebrata</taxon>
        <taxon>Euteleostomi</taxon>
        <taxon>Lepidosauria</taxon>
        <taxon>Squamata</taxon>
        <taxon>Bifurcata</taxon>
        <taxon>Unidentata</taxon>
        <taxon>Episquamata</taxon>
        <taxon>Laterata</taxon>
        <taxon>Lacertibaenia</taxon>
        <taxon>Lacertidae</taxon>
        <taxon>Podarcis</taxon>
    </lineage>
</organism>
<proteinExistence type="predicted"/>
<accession>A0AA35PVA9</accession>